<sequence>MWVKLLTKILSFPDPLYDGYSMDQPMTRYVGGEALTQKKQGWVVFPIKTRGSGMGLSLKRVARDGRKKFYVVHVFKNLQCLILMTGDRNDVVQEHTSSVKYVLK</sequence>
<comment type="caution">
    <text evidence="1">The sequence shown here is derived from an EMBL/GenBank/DDBJ whole genome shotgun (WGS) entry which is preliminary data.</text>
</comment>
<evidence type="ECO:0000313" key="2">
    <source>
        <dbReference type="Proteomes" id="UP000887013"/>
    </source>
</evidence>
<organism evidence="1 2">
    <name type="scientific">Nephila pilipes</name>
    <name type="common">Giant wood spider</name>
    <name type="synonym">Nephila maculata</name>
    <dbReference type="NCBI Taxonomy" id="299642"/>
    <lineage>
        <taxon>Eukaryota</taxon>
        <taxon>Metazoa</taxon>
        <taxon>Ecdysozoa</taxon>
        <taxon>Arthropoda</taxon>
        <taxon>Chelicerata</taxon>
        <taxon>Arachnida</taxon>
        <taxon>Araneae</taxon>
        <taxon>Araneomorphae</taxon>
        <taxon>Entelegynae</taxon>
        <taxon>Araneoidea</taxon>
        <taxon>Nephilidae</taxon>
        <taxon>Nephila</taxon>
    </lineage>
</organism>
<gene>
    <name evidence="1" type="ORF">NPIL_203141</name>
</gene>
<evidence type="ECO:0000313" key="1">
    <source>
        <dbReference type="EMBL" id="GFU10558.1"/>
    </source>
</evidence>
<name>A0A8X6UED4_NEPPI</name>
<dbReference type="EMBL" id="BMAW01078341">
    <property type="protein sequence ID" value="GFU10558.1"/>
    <property type="molecule type" value="Genomic_DNA"/>
</dbReference>
<dbReference type="AlphaFoldDB" id="A0A8X6UED4"/>
<keyword evidence="2" id="KW-1185">Reference proteome</keyword>
<accession>A0A8X6UED4</accession>
<reference evidence="1" key="1">
    <citation type="submission" date="2020-08" db="EMBL/GenBank/DDBJ databases">
        <title>Multicomponent nature underlies the extraordinary mechanical properties of spider dragline silk.</title>
        <authorList>
            <person name="Kono N."/>
            <person name="Nakamura H."/>
            <person name="Mori M."/>
            <person name="Yoshida Y."/>
            <person name="Ohtoshi R."/>
            <person name="Malay A.D."/>
            <person name="Moran D.A.P."/>
            <person name="Tomita M."/>
            <person name="Numata K."/>
            <person name="Arakawa K."/>
        </authorList>
    </citation>
    <scope>NUCLEOTIDE SEQUENCE</scope>
</reference>
<protein>
    <submittedName>
        <fullName evidence="1">Uncharacterized protein</fullName>
    </submittedName>
</protein>
<proteinExistence type="predicted"/>
<dbReference type="Proteomes" id="UP000887013">
    <property type="component" value="Unassembled WGS sequence"/>
</dbReference>